<name>A0ABY9DQW4_VITVI</name>
<evidence type="ECO:0000256" key="2">
    <source>
        <dbReference type="ARBA" id="ARBA00023125"/>
    </source>
</evidence>
<feature type="region of interest" description="Disordered" evidence="4">
    <location>
        <begin position="395"/>
        <end position="541"/>
    </location>
</feature>
<keyword evidence="2" id="KW-0238">DNA-binding</keyword>
<keyword evidence="8" id="KW-1185">Reference proteome</keyword>
<dbReference type="Gene3D" id="1.20.5.170">
    <property type="match status" value="1"/>
</dbReference>
<dbReference type="Proteomes" id="UP001227230">
    <property type="component" value="Chromosome 18"/>
</dbReference>
<accession>A0ABY9DQW4</accession>
<evidence type="ECO:0000256" key="4">
    <source>
        <dbReference type="SAM" id="MobiDB-lite"/>
    </source>
</evidence>
<evidence type="ECO:0000313" key="8">
    <source>
        <dbReference type="Proteomes" id="UP001227230"/>
    </source>
</evidence>
<sequence length="541" mass="60089">MDLRRMASANRSQQSKFPQGYLYHLIFNELQTQLGNVGKPLSSMYLDELLKHVISAEKGQYFMQNPAASSSSSSSSPASLFLGNFNLNGVLDKKTVEEVWEEILHHQHLSGADNGPIQHLSTLGETTLEEFLVRAGVISLGNQNGSTANAQPFMTMDPMAVVPQQPADWFQLPVEAAQQQQPGVLDSSFHVSESVFEGPAIEIGYSKNQMAMSTAVPAVTTSSPNSPVAVERKRWFSDEMMKTIERRQKRMIKNRESAARSRARKQAYTNHLEHEVHQLKKENDLLIRLKGSWAWVTKKLAQKVMGLIQQSAYVHSHLRPLLLLLSFQLFIFFCFLPLLAPYFSGQVESVQMEIKLSLVEAMVNPGLLTCAREALATLLTYALFQVPFGLLTNNKTKPKGDYHRESQSKLVDAEAGDGDEGNNNDDDGDGGFGEGEEELSSEEGEGYGKNPTSNNGNSKKGTGEGAGGAGEENGEDDEEEDGDDHNEDDDNDDDDDNNNEEDNEDEGGDEEEEEILEEEKPEEDEEDEEEEALQPPKKRKK</sequence>
<dbReference type="InterPro" id="IPR043452">
    <property type="entry name" value="BZIP46-like"/>
</dbReference>
<feature type="transmembrane region" description="Helical" evidence="5">
    <location>
        <begin position="321"/>
        <end position="343"/>
    </location>
</feature>
<gene>
    <name evidence="7" type="ORF">VitviT2T_027155</name>
</gene>
<feature type="compositionally biased region" description="Polar residues" evidence="4">
    <location>
        <begin position="450"/>
        <end position="460"/>
    </location>
</feature>
<dbReference type="CDD" id="cd14707">
    <property type="entry name" value="bZIP_plant_BZIP46"/>
    <property type="match status" value="1"/>
</dbReference>
<comment type="subcellular location">
    <subcellularLocation>
        <location evidence="1">Nucleus</location>
    </subcellularLocation>
</comment>
<dbReference type="PANTHER" id="PTHR22952">
    <property type="entry name" value="CAMP-RESPONSE ELEMENT BINDING PROTEIN-RELATED"/>
    <property type="match status" value="1"/>
</dbReference>
<evidence type="ECO:0000256" key="1">
    <source>
        <dbReference type="ARBA" id="ARBA00004123"/>
    </source>
</evidence>
<protein>
    <recommendedName>
        <fullName evidence="6">BZIP domain-containing protein</fullName>
    </recommendedName>
</protein>
<feature type="compositionally biased region" description="Acidic residues" evidence="4">
    <location>
        <begin position="414"/>
        <end position="445"/>
    </location>
</feature>
<evidence type="ECO:0000256" key="5">
    <source>
        <dbReference type="SAM" id="Phobius"/>
    </source>
</evidence>
<dbReference type="SMART" id="SM00338">
    <property type="entry name" value="BRLZ"/>
    <property type="match status" value="1"/>
</dbReference>
<feature type="domain" description="BZIP" evidence="6">
    <location>
        <begin position="244"/>
        <end position="286"/>
    </location>
</feature>
<feature type="compositionally biased region" description="Basic and acidic residues" evidence="4">
    <location>
        <begin position="398"/>
        <end position="407"/>
    </location>
</feature>
<dbReference type="PROSITE" id="PS50217">
    <property type="entry name" value="BZIP"/>
    <property type="match status" value="1"/>
</dbReference>
<evidence type="ECO:0000256" key="3">
    <source>
        <dbReference type="ARBA" id="ARBA00023242"/>
    </source>
</evidence>
<keyword evidence="5" id="KW-0812">Transmembrane</keyword>
<dbReference type="Pfam" id="PF00170">
    <property type="entry name" value="bZIP_1"/>
    <property type="match status" value="1"/>
</dbReference>
<proteinExistence type="predicted"/>
<feature type="compositionally biased region" description="Acidic residues" evidence="4">
    <location>
        <begin position="472"/>
        <end position="532"/>
    </location>
</feature>
<dbReference type="EMBL" id="CP126665">
    <property type="protein sequence ID" value="WKA09516.1"/>
    <property type="molecule type" value="Genomic_DNA"/>
</dbReference>
<keyword evidence="5" id="KW-0472">Membrane</keyword>
<evidence type="ECO:0000259" key="6">
    <source>
        <dbReference type="PROSITE" id="PS50217"/>
    </source>
</evidence>
<organism evidence="7 8">
    <name type="scientific">Vitis vinifera</name>
    <name type="common">Grape</name>
    <dbReference type="NCBI Taxonomy" id="29760"/>
    <lineage>
        <taxon>Eukaryota</taxon>
        <taxon>Viridiplantae</taxon>
        <taxon>Streptophyta</taxon>
        <taxon>Embryophyta</taxon>
        <taxon>Tracheophyta</taxon>
        <taxon>Spermatophyta</taxon>
        <taxon>Magnoliopsida</taxon>
        <taxon>eudicotyledons</taxon>
        <taxon>Gunneridae</taxon>
        <taxon>Pentapetalae</taxon>
        <taxon>rosids</taxon>
        <taxon>Vitales</taxon>
        <taxon>Vitaceae</taxon>
        <taxon>Viteae</taxon>
        <taxon>Vitis</taxon>
    </lineage>
</organism>
<dbReference type="SUPFAM" id="SSF57959">
    <property type="entry name" value="Leucine zipper domain"/>
    <property type="match status" value="1"/>
</dbReference>
<dbReference type="InterPro" id="IPR004827">
    <property type="entry name" value="bZIP"/>
</dbReference>
<dbReference type="InterPro" id="IPR046347">
    <property type="entry name" value="bZIP_sf"/>
</dbReference>
<dbReference type="PROSITE" id="PS00036">
    <property type="entry name" value="BZIP_BASIC"/>
    <property type="match status" value="1"/>
</dbReference>
<dbReference type="PANTHER" id="PTHR22952:SF404">
    <property type="entry name" value="BZIP DOMAIN-CONTAINING PROTEIN"/>
    <property type="match status" value="1"/>
</dbReference>
<keyword evidence="5" id="KW-1133">Transmembrane helix</keyword>
<evidence type="ECO:0000313" key="7">
    <source>
        <dbReference type="EMBL" id="WKA09516.1"/>
    </source>
</evidence>
<reference evidence="7 8" key="1">
    <citation type="journal article" date="2023" name="Hortic Res">
        <title>The complete reference genome for grapevine (Vitis vinifera L.) genetics and breeding.</title>
        <authorList>
            <person name="Shi X."/>
            <person name="Cao S."/>
            <person name="Wang X."/>
            <person name="Huang S."/>
            <person name="Wang Y."/>
            <person name="Liu Z."/>
            <person name="Liu W."/>
            <person name="Leng X."/>
            <person name="Peng Y."/>
            <person name="Wang N."/>
            <person name="Wang Y."/>
            <person name="Ma Z."/>
            <person name="Xu X."/>
            <person name="Zhang F."/>
            <person name="Xue H."/>
            <person name="Zhong H."/>
            <person name="Wang Y."/>
            <person name="Zhang K."/>
            <person name="Velt A."/>
            <person name="Avia K."/>
            <person name="Holtgrawe D."/>
            <person name="Grimplet J."/>
            <person name="Matus J.T."/>
            <person name="Ware D."/>
            <person name="Wu X."/>
            <person name="Wang H."/>
            <person name="Liu C."/>
            <person name="Fang Y."/>
            <person name="Rustenholz C."/>
            <person name="Cheng Z."/>
            <person name="Xiao H."/>
            <person name="Zhou Y."/>
        </authorList>
    </citation>
    <scope>NUCLEOTIDE SEQUENCE [LARGE SCALE GENOMIC DNA]</scope>
    <source>
        <strain evidence="8">cv. Pinot noir / PN40024</strain>
        <tissue evidence="7">Leaf</tissue>
    </source>
</reference>
<keyword evidence="3" id="KW-0539">Nucleus</keyword>